<evidence type="ECO:0000313" key="12">
    <source>
        <dbReference type="EMBL" id="MFD2545625.1"/>
    </source>
</evidence>
<dbReference type="NCBIfam" id="NF003678">
    <property type="entry name" value="PRK05305.1-2"/>
    <property type="match status" value="1"/>
</dbReference>
<evidence type="ECO:0000256" key="11">
    <source>
        <dbReference type="SAM" id="Phobius"/>
    </source>
</evidence>
<feature type="transmembrane region" description="Helical" evidence="11">
    <location>
        <begin position="7"/>
        <end position="28"/>
    </location>
</feature>
<evidence type="ECO:0000256" key="4">
    <source>
        <dbReference type="ARBA" id="ARBA00023098"/>
    </source>
</evidence>
<evidence type="ECO:0000256" key="8">
    <source>
        <dbReference type="ARBA" id="ARBA00023239"/>
    </source>
</evidence>
<dbReference type="EC" id="4.1.1.65" evidence="12"/>
<feature type="transmembrane region" description="Helical" evidence="11">
    <location>
        <begin position="34"/>
        <end position="51"/>
    </location>
</feature>
<evidence type="ECO:0000256" key="10">
    <source>
        <dbReference type="ARBA" id="ARBA00023317"/>
    </source>
</evidence>
<dbReference type="RefSeq" id="WP_255930029.1">
    <property type="nucleotide sequence ID" value="NZ_JANFQP010000002.1"/>
</dbReference>
<keyword evidence="7" id="KW-0594">Phospholipid biosynthesis</keyword>
<keyword evidence="13" id="KW-1185">Reference proteome</keyword>
<keyword evidence="2" id="KW-0444">Lipid biosynthesis</keyword>
<evidence type="ECO:0000256" key="9">
    <source>
        <dbReference type="ARBA" id="ARBA00023264"/>
    </source>
</evidence>
<keyword evidence="4" id="KW-0443">Lipid metabolism</keyword>
<accession>A0ABW5KBM5</accession>
<proteinExistence type="predicted"/>
<evidence type="ECO:0000313" key="13">
    <source>
        <dbReference type="Proteomes" id="UP001597394"/>
    </source>
</evidence>
<keyword evidence="6" id="KW-0865">Zymogen</keyword>
<dbReference type="InterPro" id="IPR033175">
    <property type="entry name" value="PSD-A"/>
</dbReference>
<keyword evidence="9" id="KW-1208">Phospholipid metabolism</keyword>
<keyword evidence="3" id="KW-0210">Decarboxylase</keyword>
<evidence type="ECO:0000256" key="6">
    <source>
        <dbReference type="ARBA" id="ARBA00023145"/>
    </source>
</evidence>
<dbReference type="EMBL" id="JBHULG010000002">
    <property type="protein sequence ID" value="MFD2545625.1"/>
    <property type="molecule type" value="Genomic_DNA"/>
</dbReference>
<reference evidence="13" key="1">
    <citation type="journal article" date="2019" name="Int. J. Syst. Evol. Microbiol.">
        <title>The Global Catalogue of Microorganisms (GCM) 10K type strain sequencing project: providing services to taxonomists for standard genome sequencing and annotation.</title>
        <authorList>
            <consortium name="The Broad Institute Genomics Platform"/>
            <consortium name="The Broad Institute Genome Sequencing Center for Infectious Disease"/>
            <person name="Wu L."/>
            <person name="Ma J."/>
        </authorList>
    </citation>
    <scope>NUCLEOTIDE SEQUENCE [LARGE SCALE GENOMIC DNA]</scope>
    <source>
        <strain evidence="13">KCTC 52204</strain>
    </source>
</reference>
<dbReference type="PANTHER" id="PTHR35809">
    <property type="entry name" value="ARCHAETIDYLSERINE DECARBOXYLASE PROENZYME-RELATED"/>
    <property type="match status" value="1"/>
</dbReference>
<comment type="caution">
    <text evidence="12">The sequence shown here is derived from an EMBL/GenBank/DDBJ whole genome shotgun (WGS) entry which is preliminary data.</text>
</comment>
<evidence type="ECO:0000256" key="5">
    <source>
        <dbReference type="ARBA" id="ARBA00023136"/>
    </source>
</evidence>
<protein>
    <submittedName>
        <fullName evidence="12">Phosphatidylserine decarboxylase family protein</fullName>
        <ecNumber evidence="12">4.1.1.65</ecNumber>
    </submittedName>
</protein>
<evidence type="ECO:0000256" key="3">
    <source>
        <dbReference type="ARBA" id="ARBA00022793"/>
    </source>
</evidence>
<dbReference type="Proteomes" id="UP001597394">
    <property type="component" value="Unassembled WGS sequence"/>
</dbReference>
<evidence type="ECO:0000256" key="7">
    <source>
        <dbReference type="ARBA" id="ARBA00023209"/>
    </source>
</evidence>
<dbReference type="GO" id="GO:0004609">
    <property type="term" value="F:phosphatidylserine decarboxylase activity"/>
    <property type="evidence" value="ECO:0007669"/>
    <property type="project" value="UniProtKB-EC"/>
</dbReference>
<organism evidence="12 13">
    <name type="scientific">Kaistella montana</name>
    <dbReference type="NCBI Taxonomy" id="1849733"/>
    <lineage>
        <taxon>Bacteria</taxon>
        <taxon>Pseudomonadati</taxon>
        <taxon>Bacteroidota</taxon>
        <taxon>Flavobacteriia</taxon>
        <taxon>Flavobacteriales</taxon>
        <taxon>Weeksellaceae</taxon>
        <taxon>Chryseobacterium group</taxon>
        <taxon>Kaistella</taxon>
    </lineage>
</organism>
<dbReference type="InterPro" id="IPR003817">
    <property type="entry name" value="PS_Dcarbxylase"/>
</dbReference>
<evidence type="ECO:0000256" key="2">
    <source>
        <dbReference type="ARBA" id="ARBA00022516"/>
    </source>
</evidence>
<dbReference type="PANTHER" id="PTHR35809:SF1">
    <property type="entry name" value="ARCHAETIDYLSERINE DECARBOXYLASE PROENZYME-RELATED"/>
    <property type="match status" value="1"/>
</dbReference>
<keyword evidence="11" id="KW-1133">Transmembrane helix</keyword>
<keyword evidence="5 11" id="KW-0472">Membrane</keyword>
<keyword evidence="10" id="KW-0670">Pyruvate</keyword>
<name>A0ABW5KBM5_9FLAO</name>
<evidence type="ECO:0000256" key="1">
    <source>
        <dbReference type="ARBA" id="ARBA00022475"/>
    </source>
</evidence>
<keyword evidence="8 12" id="KW-0456">Lyase</keyword>
<sequence length="217" mass="24644">MKLHKESTGTIVVASIVFAVLAFLSVYFLKEWSLLIIIPLLIIYGLVFWFFRVPQRDILDHKENVIAPVDGKVVMIKEVEEDEFIKGKAIQISIFMSPLNVHICRYPVSGKVIYKKYHPGKYLVAWHEKSSTENERTTVAVESLTNHKVVFRQIAGYVARRIVFYCNEGDSAKAGHEFGFIKFGSRMDVFLPLDTEITCKIGDKTKGGIDVIAKMKA</sequence>
<keyword evidence="11" id="KW-0812">Transmembrane</keyword>
<gene>
    <name evidence="12" type="ORF">ACFSO8_09145</name>
</gene>
<dbReference type="Pfam" id="PF02666">
    <property type="entry name" value="PS_Dcarbxylase"/>
    <property type="match status" value="1"/>
</dbReference>
<keyword evidence="1" id="KW-1003">Cell membrane</keyword>